<accession>A0AAV7D070</accession>
<dbReference type="PROSITE" id="PS00290">
    <property type="entry name" value="IG_MHC"/>
    <property type="match status" value="1"/>
</dbReference>
<comment type="caution">
    <text evidence="4">The sequence shown here is derived from an EMBL/GenBank/DDBJ whole genome shotgun (WGS) entry which is preliminary data.</text>
</comment>
<dbReference type="SMART" id="SM00407">
    <property type="entry name" value="IGc1"/>
    <property type="match status" value="1"/>
</dbReference>
<dbReference type="EMBL" id="WNYA01000002">
    <property type="protein sequence ID" value="KAG8590324.1"/>
    <property type="molecule type" value="Genomic_DNA"/>
</dbReference>
<feature type="domain" description="Ig-like" evidence="3">
    <location>
        <begin position="177"/>
        <end position="261"/>
    </location>
</feature>
<reference evidence="4" key="1">
    <citation type="thesis" date="2020" institute="ProQuest LLC" country="789 East Eisenhower Parkway, Ann Arbor, MI, USA">
        <title>Comparative Genomics and Chromosome Evolution.</title>
        <authorList>
            <person name="Mudd A.B."/>
        </authorList>
    </citation>
    <scope>NUCLEOTIDE SEQUENCE</scope>
    <source>
        <strain evidence="4">237g6f4</strain>
        <tissue evidence="4">Blood</tissue>
    </source>
</reference>
<feature type="transmembrane region" description="Helical" evidence="2">
    <location>
        <begin position="7"/>
        <end position="25"/>
    </location>
</feature>
<protein>
    <recommendedName>
        <fullName evidence="3">Ig-like domain-containing protein</fullName>
    </recommendedName>
</protein>
<keyword evidence="2" id="KW-1133">Transmembrane helix</keyword>
<name>A0AAV7D070_ENGPU</name>
<dbReference type="InterPro" id="IPR013783">
    <property type="entry name" value="Ig-like_fold"/>
</dbReference>
<dbReference type="Proteomes" id="UP000824782">
    <property type="component" value="Unassembled WGS sequence"/>
</dbReference>
<dbReference type="InterPro" id="IPR050380">
    <property type="entry name" value="Immune_Resp_Modulators"/>
</dbReference>
<dbReference type="PROSITE" id="PS50835">
    <property type="entry name" value="IG_LIKE"/>
    <property type="match status" value="2"/>
</dbReference>
<dbReference type="Gene3D" id="2.60.40.10">
    <property type="entry name" value="Immunoglobulins"/>
    <property type="match status" value="2"/>
</dbReference>
<organism evidence="4 5">
    <name type="scientific">Engystomops pustulosus</name>
    <name type="common">Tungara frog</name>
    <name type="synonym">Physalaemus pustulosus</name>
    <dbReference type="NCBI Taxonomy" id="76066"/>
    <lineage>
        <taxon>Eukaryota</taxon>
        <taxon>Metazoa</taxon>
        <taxon>Chordata</taxon>
        <taxon>Craniata</taxon>
        <taxon>Vertebrata</taxon>
        <taxon>Euteleostomi</taxon>
        <taxon>Amphibia</taxon>
        <taxon>Batrachia</taxon>
        <taxon>Anura</taxon>
        <taxon>Neobatrachia</taxon>
        <taxon>Hyloidea</taxon>
        <taxon>Leptodactylidae</taxon>
        <taxon>Leiuperinae</taxon>
        <taxon>Engystomops</taxon>
    </lineage>
</organism>
<dbReference type="InterPro" id="IPR003599">
    <property type="entry name" value="Ig_sub"/>
</dbReference>
<evidence type="ECO:0000259" key="3">
    <source>
        <dbReference type="PROSITE" id="PS50835"/>
    </source>
</evidence>
<dbReference type="Pfam" id="PF07686">
    <property type="entry name" value="V-set"/>
    <property type="match status" value="1"/>
</dbReference>
<dbReference type="InterPro" id="IPR003006">
    <property type="entry name" value="Ig/MHC_CS"/>
</dbReference>
<evidence type="ECO:0000313" key="4">
    <source>
        <dbReference type="EMBL" id="KAG8590324.1"/>
    </source>
</evidence>
<dbReference type="SUPFAM" id="SSF48726">
    <property type="entry name" value="Immunoglobulin"/>
    <property type="match status" value="2"/>
</dbReference>
<proteinExistence type="predicted"/>
<keyword evidence="1" id="KW-0393">Immunoglobulin domain</keyword>
<keyword evidence="2" id="KW-0472">Membrane</keyword>
<dbReference type="SMART" id="SM00409">
    <property type="entry name" value="IG"/>
    <property type="match status" value="2"/>
</dbReference>
<feature type="domain" description="Ig-like" evidence="3">
    <location>
        <begin position="272"/>
        <end position="375"/>
    </location>
</feature>
<dbReference type="InterPro" id="IPR007110">
    <property type="entry name" value="Ig-like_dom"/>
</dbReference>
<dbReference type="PANTHER" id="PTHR23411">
    <property type="entry name" value="TAPASIN"/>
    <property type="match status" value="1"/>
</dbReference>
<dbReference type="AlphaFoldDB" id="A0AAV7D070"/>
<evidence type="ECO:0000256" key="1">
    <source>
        <dbReference type="ARBA" id="ARBA00023319"/>
    </source>
</evidence>
<feature type="transmembrane region" description="Helical" evidence="2">
    <location>
        <begin position="382"/>
        <end position="406"/>
    </location>
</feature>
<keyword evidence="2" id="KW-0812">Transmembrane</keyword>
<gene>
    <name evidence="4" type="ORF">GDO81_006723</name>
</gene>
<dbReference type="InterPro" id="IPR003597">
    <property type="entry name" value="Ig_C1-set"/>
</dbReference>
<evidence type="ECO:0000313" key="5">
    <source>
        <dbReference type="Proteomes" id="UP000824782"/>
    </source>
</evidence>
<dbReference type="InterPro" id="IPR036179">
    <property type="entry name" value="Ig-like_dom_sf"/>
</dbReference>
<keyword evidence="5" id="KW-1185">Reference proteome</keyword>
<evidence type="ECO:0000256" key="2">
    <source>
        <dbReference type="SAM" id="Phobius"/>
    </source>
</evidence>
<sequence>MESSRPIYLILCATYVLLIGGNWSISVPNIKLPCLYGVPHKNLLDNQTVSPKPAWIILGSRHVIHEQGIKFIFKDSPVNPLPFLKEGLNDVKCDITPYFTANTQILWPGVNTENVLDTWYTYTVRQDAGKFHAVTIFAKLSEMAQKKEEDTHHALATLMVITKTPNIYVKLMGSALLDCAFTVDHRADVSVTWSYRGGGSPEVKILSYNGITKKLHNNWKDAHMWIEQLRNGNASLLVTNLSLKSEGLFTCAISVASLLIEEEIHLKVRESPSVSLNVASVVTLREGDEQKFLCDATSYYPLDVNIQWLREKKNTGFLPSLMSNIIYSSHRKNHNGTYSLSGFFLYTASPQDNGITFTCRVEHESLQKPIRKSVTVIVEESLTWNFVIFFIFSLNLVLLFCLIMFFKGRKAKPKPY</sequence>
<dbReference type="Pfam" id="PF07654">
    <property type="entry name" value="C1-set"/>
    <property type="match status" value="1"/>
</dbReference>
<dbReference type="InterPro" id="IPR013106">
    <property type="entry name" value="Ig_V-set"/>
</dbReference>